<proteinExistence type="predicted"/>
<feature type="compositionally biased region" description="Gly residues" evidence="1">
    <location>
        <begin position="238"/>
        <end position="253"/>
    </location>
</feature>
<evidence type="ECO:0000256" key="1">
    <source>
        <dbReference type="SAM" id="MobiDB-lite"/>
    </source>
</evidence>
<dbReference type="EMBL" id="VTWU01000009">
    <property type="protein sequence ID" value="KAA9325526.1"/>
    <property type="molecule type" value="Genomic_DNA"/>
</dbReference>
<gene>
    <name evidence="2" type="ORF">F0P96_19535</name>
</gene>
<evidence type="ECO:0000313" key="3">
    <source>
        <dbReference type="Proteomes" id="UP000326380"/>
    </source>
</evidence>
<accession>A0A7L4ZXZ9</accession>
<dbReference type="Proteomes" id="UP000326380">
    <property type="component" value="Unassembled WGS sequence"/>
</dbReference>
<protein>
    <submittedName>
        <fullName evidence="2">Uncharacterized protein</fullName>
    </submittedName>
</protein>
<evidence type="ECO:0000313" key="2">
    <source>
        <dbReference type="EMBL" id="KAA9325526.1"/>
    </source>
</evidence>
<sequence>MNQDTRNTLTRFEKVKAFFDDHAGLVASVGALAAAVATYKGLLAVLPKSADAPGGTTEGATEDKGASRAALAKQLVPLMHALKLYYKKAGDLERARAMDLTRPSSLGTMAVSKFTGLVAKALAYAEELTPGALADYNQPDAKIKAFGTAAEAFGVKKNRPTELRDQQKTAGETLDEQVDEVREYVGDDLASAVGLLADTNPEFVRGFKQANKTDDRPGKQNKALRKANAAKRAAAASGEGGSIVSGGADGNGI</sequence>
<feature type="region of interest" description="Disordered" evidence="1">
    <location>
        <begin position="210"/>
        <end position="253"/>
    </location>
</feature>
<organism evidence="2 3">
    <name type="scientific">Hymenobacter busanensis</name>
    <dbReference type="NCBI Taxonomy" id="2607656"/>
    <lineage>
        <taxon>Bacteria</taxon>
        <taxon>Pseudomonadati</taxon>
        <taxon>Bacteroidota</taxon>
        <taxon>Cytophagia</taxon>
        <taxon>Cytophagales</taxon>
        <taxon>Hymenobacteraceae</taxon>
        <taxon>Hymenobacter</taxon>
    </lineage>
</organism>
<keyword evidence="3" id="KW-1185">Reference proteome</keyword>
<name>A0A7L4ZXZ9_9BACT</name>
<reference evidence="2 3" key="1">
    <citation type="submission" date="2019-09" db="EMBL/GenBank/DDBJ databases">
        <title>Genome sequence of Hymenobacter sp. M3.</title>
        <authorList>
            <person name="Srinivasan S."/>
        </authorList>
    </citation>
    <scope>NUCLEOTIDE SEQUENCE [LARGE SCALE GENOMIC DNA]</scope>
    <source>
        <strain evidence="2 3">M3</strain>
    </source>
</reference>
<dbReference type="RefSeq" id="WP_151080681.1">
    <property type="nucleotide sequence ID" value="NZ_CP047647.1"/>
</dbReference>
<comment type="caution">
    <text evidence="2">The sequence shown here is derived from an EMBL/GenBank/DDBJ whole genome shotgun (WGS) entry which is preliminary data.</text>
</comment>
<dbReference type="AlphaFoldDB" id="A0A7L4ZXZ9"/>